<evidence type="ECO:0000313" key="3">
    <source>
        <dbReference type="Proteomes" id="UP000236584"/>
    </source>
</evidence>
<proteinExistence type="predicted"/>
<sequence>MVERLDTPGVDLVLELGDLNAPRQCNECDADARYYVWDGDDGVSTYRCPAHLGDAVTEAGGDPETLPQGVLRNGEQGGTNP</sequence>
<dbReference type="Proteomes" id="UP000236584">
    <property type="component" value="Chromosome"/>
</dbReference>
<keyword evidence="3" id="KW-1185">Reference proteome</keyword>
<evidence type="ECO:0000313" key="2">
    <source>
        <dbReference type="EMBL" id="AUV81237.1"/>
    </source>
</evidence>
<dbReference type="KEGG" id="srub:C2R22_05830"/>
<organism evidence="2 3">
    <name type="scientific">Salinigranum rubrum</name>
    <dbReference type="NCBI Taxonomy" id="755307"/>
    <lineage>
        <taxon>Archaea</taxon>
        <taxon>Methanobacteriati</taxon>
        <taxon>Methanobacteriota</taxon>
        <taxon>Stenosarchaea group</taxon>
        <taxon>Halobacteria</taxon>
        <taxon>Halobacteriales</taxon>
        <taxon>Haloferacaceae</taxon>
        <taxon>Salinigranum</taxon>
    </lineage>
</organism>
<dbReference type="GeneID" id="35591590"/>
<dbReference type="AlphaFoldDB" id="A0A2I8VH34"/>
<protein>
    <submittedName>
        <fullName evidence="2">Uncharacterized protein</fullName>
    </submittedName>
</protein>
<dbReference type="OrthoDB" id="254909at2157"/>
<feature type="region of interest" description="Disordered" evidence="1">
    <location>
        <begin position="56"/>
        <end position="81"/>
    </location>
</feature>
<gene>
    <name evidence="2" type="ORF">C2R22_05830</name>
</gene>
<reference evidence="2 3" key="1">
    <citation type="submission" date="2018-01" db="EMBL/GenBank/DDBJ databases">
        <title>Complete genome sequence of Salinigranum rubrum GX10T, an extremely halophilic archaeon isolated from a marine solar saltern.</title>
        <authorList>
            <person name="Han S."/>
        </authorList>
    </citation>
    <scope>NUCLEOTIDE SEQUENCE [LARGE SCALE GENOMIC DNA]</scope>
    <source>
        <strain evidence="2 3">GX10</strain>
    </source>
</reference>
<dbReference type="EMBL" id="CP026309">
    <property type="protein sequence ID" value="AUV81237.1"/>
    <property type="molecule type" value="Genomic_DNA"/>
</dbReference>
<dbReference type="RefSeq" id="WP_103424925.1">
    <property type="nucleotide sequence ID" value="NZ_CP026309.1"/>
</dbReference>
<name>A0A2I8VH34_9EURY</name>
<evidence type="ECO:0000256" key="1">
    <source>
        <dbReference type="SAM" id="MobiDB-lite"/>
    </source>
</evidence>
<accession>A0A2I8VH34</accession>